<feature type="region of interest" description="Disordered" evidence="1">
    <location>
        <begin position="146"/>
        <end position="189"/>
    </location>
</feature>
<sequence>MHSLTAIGAVARKSVFVYNCSAELCRRHSFAHPFIPTALSMAAAMSSFSLNPKTARQMRGRHHFPTARPCRLRGTSNLLLAGLIIDHLLLPLILISLANAQQPLESDYEIDLLRRLLPIESRIFGNSMRIGRTAGIKRRQLLTVPPFSSRAPAPERSRPWQTEKKSTIVAGPMPKRNIATGRGDGFRPG</sequence>
<dbReference type="Proteomes" id="UP000887572">
    <property type="component" value="Unplaced"/>
</dbReference>
<feature type="compositionally biased region" description="Basic and acidic residues" evidence="1">
    <location>
        <begin position="153"/>
        <end position="166"/>
    </location>
</feature>
<dbReference type="AlphaFoldDB" id="A0A914GTU0"/>
<evidence type="ECO:0000256" key="1">
    <source>
        <dbReference type="SAM" id="MobiDB-lite"/>
    </source>
</evidence>
<evidence type="ECO:0000313" key="2">
    <source>
        <dbReference type="Proteomes" id="UP000887572"/>
    </source>
</evidence>
<protein>
    <submittedName>
        <fullName evidence="3">Uncharacterized protein</fullName>
    </submittedName>
</protein>
<reference evidence="3" key="1">
    <citation type="submission" date="2022-11" db="UniProtKB">
        <authorList>
            <consortium name="WormBaseParasite"/>
        </authorList>
    </citation>
    <scope>IDENTIFICATION</scope>
</reference>
<name>A0A914GTU0_GLORO</name>
<organism evidence="2 3">
    <name type="scientific">Globodera rostochiensis</name>
    <name type="common">Golden nematode worm</name>
    <name type="synonym">Heterodera rostochiensis</name>
    <dbReference type="NCBI Taxonomy" id="31243"/>
    <lineage>
        <taxon>Eukaryota</taxon>
        <taxon>Metazoa</taxon>
        <taxon>Ecdysozoa</taxon>
        <taxon>Nematoda</taxon>
        <taxon>Chromadorea</taxon>
        <taxon>Rhabditida</taxon>
        <taxon>Tylenchina</taxon>
        <taxon>Tylenchomorpha</taxon>
        <taxon>Tylenchoidea</taxon>
        <taxon>Heteroderidae</taxon>
        <taxon>Heteroderinae</taxon>
        <taxon>Globodera</taxon>
    </lineage>
</organism>
<keyword evidence="2" id="KW-1185">Reference proteome</keyword>
<accession>A0A914GTU0</accession>
<proteinExistence type="predicted"/>
<evidence type="ECO:0000313" key="3">
    <source>
        <dbReference type="WBParaSite" id="Gr19_v10_g10705.t1"/>
    </source>
</evidence>
<dbReference type="WBParaSite" id="Gr19_v10_g10705.t1">
    <property type="protein sequence ID" value="Gr19_v10_g10705.t1"/>
    <property type="gene ID" value="Gr19_v10_g10705"/>
</dbReference>